<dbReference type="EMBL" id="JABSTU010000011">
    <property type="protein sequence ID" value="KAH8009758.1"/>
    <property type="molecule type" value="Genomic_DNA"/>
</dbReference>
<comment type="caution">
    <text evidence="1">The sequence shown here is derived from an EMBL/GenBank/DDBJ whole genome shotgun (WGS) entry which is preliminary data.</text>
</comment>
<organism evidence="1 2">
    <name type="scientific">Rhipicephalus microplus</name>
    <name type="common">Cattle tick</name>
    <name type="synonym">Boophilus microplus</name>
    <dbReference type="NCBI Taxonomy" id="6941"/>
    <lineage>
        <taxon>Eukaryota</taxon>
        <taxon>Metazoa</taxon>
        <taxon>Ecdysozoa</taxon>
        <taxon>Arthropoda</taxon>
        <taxon>Chelicerata</taxon>
        <taxon>Arachnida</taxon>
        <taxon>Acari</taxon>
        <taxon>Parasitiformes</taxon>
        <taxon>Ixodida</taxon>
        <taxon>Ixodoidea</taxon>
        <taxon>Ixodidae</taxon>
        <taxon>Rhipicephalinae</taxon>
        <taxon>Rhipicephalus</taxon>
        <taxon>Boophilus</taxon>
    </lineage>
</organism>
<name>A0A9J6D6E4_RHIMP</name>
<evidence type="ECO:0000313" key="1">
    <source>
        <dbReference type="EMBL" id="KAH8009758.1"/>
    </source>
</evidence>
<dbReference type="VEuPathDB" id="VectorBase:LOC119165066"/>
<dbReference type="AlphaFoldDB" id="A0A9J6D6E4"/>
<reference evidence="1" key="1">
    <citation type="journal article" date="2020" name="Cell">
        <title>Large-Scale Comparative Analyses of Tick Genomes Elucidate Their Genetic Diversity and Vector Capacities.</title>
        <authorList>
            <consortium name="Tick Genome and Microbiome Consortium (TIGMIC)"/>
            <person name="Jia N."/>
            <person name="Wang J."/>
            <person name="Shi W."/>
            <person name="Du L."/>
            <person name="Sun Y."/>
            <person name="Zhan W."/>
            <person name="Jiang J.F."/>
            <person name="Wang Q."/>
            <person name="Zhang B."/>
            <person name="Ji P."/>
            <person name="Bell-Sakyi L."/>
            <person name="Cui X.M."/>
            <person name="Yuan T.T."/>
            <person name="Jiang B.G."/>
            <person name="Yang W.F."/>
            <person name="Lam T.T."/>
            <person name="Chang Q.C."/>
            <person name="Ding S.J."/>
            <person name="Wang X.J."/>
            <person name="Zhu J.G."/>
            <person name="Ruan X.D."/>
            <person name="Zhao L."/>
            <person name="Wei J.T."/>
            <person name="Ye R.Z."/>
            <person name="Que T.C."/>
            <person name="Du C.H."/>
            <person name="Zhou Y.H."/>
            <person name="Cheng J.X."/>
            <person name="Dai P.F."/>
            <person name="Guo W.B."/>
            <person name="Han X.H."/>
            <person name="Huang E.J."/>
            <person name="Li L.F."/>
            <person name="Wei W."/>
            <person name="Gao Y.C."/>
            <person name="Liu J.Z."/>
            <person name="Shao H.Z."/>
            <person name="Wang X."/>
            <person name="Wang C.C."/>
            <person name="Yang T.C."/>
            <person name="Huo Q.B."/>
            <person name="Li W."/>
            <person name="Chen H.Y."/>
            <person name="Chen S.E."/>
            <person name="Zhou L.G."/>
            <person name="Ni X.B."/>
            <person name="Tian J.H."/>
            <person name="Sheng Y."/>
            <person name="Liu T."/>
            <person name="Pan Y.S."/>
            <person name="Xia L.Y."/>
            <person name="Li J."/>
            <person name="Zhao F."/>
            <person name="Cao W.C."/>
        </authorList>
    </citation>
    <scope>NUCLEOTIDE SEQUENCE</scope>
    <source>
        <strain evidence="1">Rmic-2018</strain>
    </source>
</reference>
<dbReference type="PANTHER" id="PTHR33198">
    <property type="entry name" value="ANK_REP_REGION DOMAIN-CONTAINING PROTEIN-RELATED"/>
    <property type="match status" value="1"/>
</dbReference>
<accession>A0A9J6D6E4</accession>
<gene>
    <name evidence="1" type="ORF">HPB51_019073</name>
</gene>
<reference evidence="1" key="2">
    <citation type="submission" date="2021-09" db="EMBL/GenBank/DDBJ databases">
        <authorList>
            <person name="Jia N."/>
            <person name="Wang J."/>
            <person name="Shi W."/>
            <person name="Du L."/>
            <person name="Sun Y."/>
            <person name="Zhan W."/>
            <person name="Jiang J."/>
            <person name="Wang Q."/>
            <person name="Zhang B."/>
            <person name="Ji P."/>
            <person name="Sakyi L.B."/>
            <person name="Cui X."/>
            <person name="Yuan T."/>
            <person name="Jiang B."/>
            <person name="Yang W."/>
            <person name="Lam T.T.-Y."/>
            <person name="Chang Q."/>
            <person name="Ding S."/>
            <person name="Wang X."/>
            <person name="Zhu J."/>
            <person name="Ruan X."/>
            <person name="Zhao L."/>
            <person name="Wei J."/>
            <person name="Que T."/>
            <person name="Du C."/>
            <person name="Cheng J."/>
            <person name="Dai P."/>
            <person name="Han X."/>
            <person name="Huang E."/>
            <person name="Gao Y."/>
            <person name="Liu J."/>
            <person name="Shao H."/>
            <person name="Ye R."/>
            <person name="Li L."/>
            <person name="Wei W."/>
            <person name="Wang X."/>
            <person name="Wang C."/>
            <person name="Huo Q."/>
            <person name="Li W."/>
            <person name="Guo W."/>
            <person name="Chen H."/>
            <person name="Chen S."/>
            <person name="Zhou L."/>
            <person name="Zhou L."/>
            <person name="Ni X."/>
            <person name="Tian J."/>
            <person name="Zhou Y."/>
            <person name="Sheng Y."/>
            <person name="Liu T."/>
            <person name="Pan Y."/>
            <person name="Xia L."/>
            <person name="Li J."/>
            <person name="Zhao F."/>
            <person name="Cao W."/>
        </authorList>
    </citation>
    <scope>NUCLEOTIDE SEQUENCE</scope>
    <source>
        <strain evidence="1">Rmic-2018</strain>
        <tissue evidence="1">Larvae</tissue>
    </source>
</reference>
<evidence type="ECO:0000313" key="2">
    <source>
        <dbReference type="Proteomes" id="UP000821866"/>
    </source>
</evidence>
<dbReference type="PANTHER" id="PTHR33198:SF19">
    <property type="entry name" value="CCHC-TYPE DOMAIN-CONTAINING PROTEIN"/>
    <property type="match status" value="1"/>
</dbReference>
<keyword evidence="2" id="KW-1185">Reference proteome</keyword>
<evidence type="ECO:0008006" key="3">
    <source>
        <dbReference type="Google" id="ProtNLM"/>
    </source>
</evidence>
<dbReference type="Proteomes" id="UP000821866">
    <property type="component" value="Chromosome 9"/>
</dbReference>
<proteinExistence type="predicted"/>
<sequence>MSSAKVTVSVNSRTYEQIVEYLKEQYNPQFNEIAASFSFFMRQQEEGKSVREYISDLRILAPNCNFGDSLNRMLRDRRVCGIQDDDARRCLLTRKKLTVKEVEKLAIASEKALNDV</sequence>
<protein>
    <recommendedName>
        <fullName evidence="3">Retrotransposon gag domain-containing protein</fullName>
    </recommendedName>
</protein>